<reference evidence="1" key="1">
    <citation type="submission" date="2021-01" db="UniProtKB">
        <authorList>
            <consortium name="EnsemblPlants"/>
        </authorList>
    </citation>
    <scope>IDENTIFICATION</scope>
</reference>
<protein>
    <submittedName>
        <fullName evidence="1">Uncharacterized protein</fullName>
    </submittedName>
</protein>
<dbReference type="Proteomes" id="UP000594263">
    <property type="component" value="Unplaced"/>
</dbReference>
<dbReference type="AlphaFoldDB" id="A0A7N0TT51"/>
<proteinExistence type="predicted"/>
<keyword evidence="2" id="KW-1185">Reference proteome</keyword>
<dbReference type="EnsemblPlants" id="Kaladp0045s0166.1.v1.1">
    <property type="protein sequence ID" value="Kaladp0045s0166.1.v1.1.CDS.1"/>
    <property type="gene ID" value="Kaladp0045s0166.v1.1"/>
</dbReference>
<organism evidence="1 2">
    <name type="scientific">Kalanchoe fedtschenkoi</name>
    <name type="common">Lavender scallops</name>
    <name type="synonym">South American air plant</name>
    <dbReference type="NCBI Taxonomy" id="63787"/>
    <lineage>
        <taxon>Eukaryota</taxon>
        <taxon>Viridiplantae</taxon>
        <taxon>Streptophyta</taxon>
        <taxon>Embryophyta</taxon>
        <taxon>Tracheophyta</taxon>
        <taxon>Spermatophyta</taxon>
        <taxon>Magnoliopsida</taxon>
        <taxon>eudicotyledons</taxon>
        <taxon>Gunneridae</taxon>
        <taxon>Pentapetalae</taxon>
        <taxon>Saxifragales</taxon>
        <taxon>Crassulaceae</taxon>
        <taxon>Kalanchoe</taxon>
    </lineage>
</organism>
<evidence type="ECO:0000313" key="1">
    <source>
        <dbReference type="EnsemblPlants" id="Kaladp0045s0166.1.v1.1.CDS.1"/>
    </source>
</evidence>
<evidence type="ECO:0000313" key="2">
    <source>
        <dbReference type="Proteomes" id="UP000594263"/>
    </source>
</evidence>
<dbReference type="Gramene" id="Kaladp0045s0166.1.v1.1">
    <property type="protein sequence ID" value="Kaladp0045s0166.1.v1.1.CDS.1"/>
    <property type="gene ID" value="Kaladp0045s0166.v1.1"/>
</dbReference>
<name>A0A7N0TT51_KALFE</name>
<sequence length="50" mass="6035">MAAGLRMYEKSCAELKCVFQWVVSGFDWRVEFFFLINKINRSEYMYGEIQ</sequence>
<accession>A0A7N0TT51</accession>